<dbReference type="PANTHER" id="PTHR40072:SF1">
    <property type="entry name" value="MOLYBDOPTERIN-GUANINE DINUCLEOTIDE BIOSYNTHESIS ADAPTER PROTEIN"/>
    <property type="match status" value="1"/>
</dbReference>
<evidence type="ECO:0000313" key="3">
    <source>
        <dbReference type="EMBL" id="QEM82082.1"/>
    </source>
</evidence>
<dbReference type="OrthoDB" id="9804758at2"/>
<evidence type="ECO:0000313" key="4">
    <source>
        <dbReference type="Proteomes" id="UP000324285"/>
    </source>
</evidence>
<feature type="domain" description="Molybdopterin-guanine dinucleotide biosynthesis protein B (MobB)" evidence="2">
    <location>
        <begin position="17"/>
        <end position="151"/>
    </location>
</feature>
<gene>
    <name evidence="3" type="primary">mobB</name>
    <name evidence="3" type="ORF">E4T21_11375</name>
</gene>
<name>A0A5C1NEG8_9GAMM</name>
<dbReference type="EMBL" id="CP038437">
    <property type="protein sequence ID" value="QEM82082.1"/>
    <property type="molecule type" value="Genomic_DNA"/>
</dbReference>
<dbReference type="GO" id="GO:0006777">
    <property type="term" value="P:Mo-molybdopterin cofactor biosynthetic process"/>
    <property type="evidence" value="ECO:0007669"/>
    <property type="project" value="InterPro"/>
</dbReference>
<proteinExistence type="predicted"/>
<dbReference type="GO" id="GO:0005525">
    <property type="term" value="F:GTP binding"/>
    <property type="evidence" value="ECO:0007669"/>
    <property type="project" value="InterPro"/>
</dbReference>
<sequence length="244" mass="26551">MTAVQSHELEFCPEVAILGIAAWSGTGKTTLLESLLPRLRASGLRVAVIKHAHHRFDVDQPGKDSHRLRQAGAMPMLVASSRRYALMMETPEAEEADLAMLIRMVMPTAPDLILVEGFKDWPLPKLELYRPALGQPLLASQDSWVRAIASDATITEPDGVAELDLNDHDAIAAWIRHWVIAWPDTCSTLASQCRIAGQEEPSAGQREPLAGQREPSAGQRESSAGQEEPSAVPKEPSAGQEEPS</sequence>
<evidence type="ECO:0000259" key="2">
    <source>
        <dbReference type="Pfam" id="PF03205"/>
    </source>
</evidence>
<dbReference type="RefSeq" id="WP_149285092.1">
    <property type="nucleotide sequence ID" value="NZ_CP038437.2"/>
</dbReference>
<dbReference type="KEGG" id="hbh:E4T21_11375"/>
<dbReference type="CDD" id="cd03116">
    <property type="entry name" value="MobB"/>
    <property type="match status" value="1"/>
</dbReference>
<dbReference type="NCBIfam" id="TIGR00176">
    <property type="entry name" value="mobB"/>
    <property type="match status" value="1"/>
</dbReference>
<protein>
    <submittedName>
        <fullName evidence="3">Molybdopterin-guanine dinucleotide biosynthesis protein B</fullName>
    </submittedName>
</protein>
<dbReference type="AlphaFoldDB" id="A0A5C1NEG8"/>
<feature type="region of interest" description="Disordered" evidence="1">
    <location>
        <begin position="197"/>
        <end position="244"/>
    </location>
</feature>
<dbReference type="SUPFAM" id="SSF52540">
    <property type="entry name" value="P-loop containing nucleoside triphosphate hydrolases"/>
    <property type="match status" value="1"/>
</dbReference>
<keyword evidence="4" id="KW-1185">Reference proteome</keyword>
<dbReference type="Proteomes" id="UP000324285">
    <property type="component" value="Chromosome"/>
</dbReference>
<evidence type="ECO:0000256" key="1">
    <source>
        <dbReference type="SAM" id="MobiDB-lite"/>
    </source>
</evidence>
<organism evidence="3 4">
    <name type="scientific">Halomonas binhaiensis</name>
    <dbReference type="NCBI Taxonomy" id="2562282"/>
    <lineage>
        <taxon>Bacteria</taxon>
        <taxon>Pseudomonadati</taxon>
        <taxon>Pseudomonadota</taxon>
        <taxon>Gammaproteobacteria</taxon>
        <taxon>Oceanospirillales</taxon>
        <taxon>Halomonadaceae</taxon>
        <taxon>Halomonas</taxon>
    </lineage>
</organism>
<dbReference type="Pfam" id="PF03205">
    <property type="entry name" value="MobB"/>
    <property type="match status" value="1"/>
</dbReference>
<reference evidence="3" key="1">
    <citation type="submission" date="2021-02" db="EMBL/GenBank/DDBJ databases">
        <title>Strain Y2R2, a novel species of the genus Halomonas.</title>
        <authorList>
            <person name="Huang H."/>
        </authorList>
    </citation>
    <scope>NUCLEOTIDE SEQUENCE</scope>
    <source>
        <strain evidence="3">Y2R2</strain>
    </source>
</reference>
<dbReference type="InterPro" id="IPR027417">
    <property type="entry name" value="P-loop_NTPase"/>
</dbReference>
<dbReference type="InterPro" id="IPR004435">
    <property type="entry name" value="MobB_dom"/>
</dbReference>
<dbReference type="InterPro" id="IPR052539">
    <property type="entry name" value="MGD_biosynthesis_adapter"/>
</dbReference>
<dbReference type="Gene3D" id="3.40.50.300">
    <property type="entry name" value="P-loop containing nucleotide triphosphate hydrolases"/>
    <property type="match status" value="1"/>
</dbReference>
<accession>A0A5C1NEG8</accession>
<dbReference type="PANTHER" id="PTHR40072">
    <property type="entry name" value="MOLYBDOPTERIN-GUANINE DINUCLEOTIDE BIOSYNTHESIS ADAPTER PROTEIN-RELATED"/>
    <property type="match status" value="1"/>
</dbReference>